<keyword evidence="2" id="KW-1185">Reference proteome</keyword>
<sequence length="347" mass="38988">MTPQLNFVIDQPDHAMPRFLAIRSVADCFARDPGVAAGIASQGDLCWSLQTYLNLAQWTYLPVSCSNRLRDDAINFVHSDQLGKIGGRSSAFVVCLRADYPARRWAHHHIVQNKLQASATATYLPLWAQPGLIKRSGGRKSVETAAYVGQTFNGNLAADAVFWRKAFASIDLEFLTPPREAWHDFSGVDILVGVRSFDRRRYPTKPPSKLINAWRAEVPFIGGFDSAYEQVGRPGQDFLQARTVEGVMQAAFVLKHDRSAYERLVETGRAAAEAFSEESLCSRWTSVIRKVIEPRYERWLAGARYETPRFHAMFALGRVEKRTRAFARGAIDLARFAVRPEPALSLR</sequence>
<proteinExistence type="predicted"/>
<accession>A0A9E6UQP4</accession>
<name>A0A9E6UQP4_9HYPH</name>
<protein>
    <submittedName>
        <fullName evidence="1">Uncharacterized protein</fullName>
    </submittedName>
</protein>
<organism evidence="1 2">
    <name type="scientific">Chenggangzhangella methanolivorans</name>
    <dbReference type="NCBI Taxonomy" id="1437009"/>
    <lineage>
        <taxon>Bacteria</taxon>
        <taxon>Pseudomonadati</taxon>
        <taxon>Pseudomonadota</taxon>
        <taxon>Alphaproteobacteria</taxon>
        <taxon>Hyphomicrobiales</taxon>
        <taxon>Methylopilaceae</taxon>
        <taxon>Chenggangzhangella</taxon>
    </lineage>
</organism>
<dbReference type="RefSeq" id="WP_261404506.1">
    <property type="nucleotide sequence ID" value="NZ_CP081869.1"/>
</dbReference>
<evidence type="ECO:0000313" key="1">
    <source>
        <dbReference type="EMBL" id="QZO01265.1"/>
    </source>
</evidence>
<dbReference type="AlphaFoldDB" id="A0A9E6UQP4"/>
<dbReference type="Proteomes" id="UP000825701">
    <property type="component" value="Chromosome"/>
</dbReference>
<gene>
    <name evidence="1" type="ORF">K6K41_07020</name>
</gene>
<dbReference type="KEGG" id="cmet:K6K41_07020"/>
<dbReference type="EMBL" id="CP081869">
    <property type="protein sequence ID" value="QZO01265.1"/>
    <property type="molecule type" value="Genomic_DNA"/>
</dbReference>
<evidence type="ECO:0000313" key="2">
    <source>
        <dbReference type="Proteomes" id="UP000825701"/>
    </source>
</evidence>
<reference evidence="1" key="1">
    <citation type="submission" date="2021-08" db="EMBL/GenBank/DDBJ databases">
        <authorList>
            <person name="Zhang H."/>
            <person name="Xu M."/>
            <person name="Yu Z."/>
            <person name="Yang L."/>
            <person name="Cai Y."/>
        </authorList>
    </citation>
    <scope>NUCLEOTIDE SEQUENCE</scope>
    <source>
        <strain evidence="1">CHL1</strain>
    </source>
</reference>